<organism evidence="1 2">
    <name type="scientific">Camellia lanceoleosa</name>
    <dbReference type="NCBI Taxonomy" id="1840588"/>
    <lineage>
        <taxon>Eukaryota</taxon>
        <taxon>Viridiplantae</taxon>
        <taxon>Streptophyta</taxon>
        <taxon>Embryophyta</taxon>
        <taxon>Tracheophyta</taxon>
        <taxon>Spermatophyta</taxon>
        <taxon>Magnoliopsida</taxon>
        <taxon>eudicotyledons</taxon>
        <taxon>Gunneridae</taxon>
        <taxon>Pentapetalae</taxon>
        <taxon>asterids</taxon>
        <taxon>Ericales</taxon>
        <taxon>Theaceae</taxon>
        <taxon>Camellia</taxon>
    </lineage>
</organism>
<sequence>MSDCYCCGFEKHNEGDGDSSAYLFDLGIYTDSRISIFFALVIDDFEYGTGDAEWGRDRGLGVMREMKKMGVVTEFGGSAPQRRVTVDTLFLTDRLSSIV</sequence>
<gene>
    <name evidence="1" type="ORF">LOK49_LG03G01852</name>
</gene>
<proteinExistence type="predicted"/>
<keyword evidence="2" id="KW-1185">Reference proteome</keyword>
<protein>
    <submittedName>
        <fullName evidence="1">Uncharacterized protein</fullName>
    </submittedName>
</protein>
<evidence type="ECO:0000313" key="2">
    <source>
        <dbReference type="Proteomes" id="UP001060215"/>
    </source>
</evidence>
<dbReference type="EMBL" id="CM045763">
    <property type="protein sequence ID" value="KAI8022091.1"/>
    <property type="molecule type" value="Genomic_DNA"/>
</dbReference>
<reference evidence="1 2" key="1">
    <citation type="journal article" date="2022" name="Plant J.">
        <title>Chromosome-level genome of Camellia lanceoleosa provides a valuable resource for understanding genome evolution and self-incompatibility.</title>
        <authorList>
            <person name="Gong W."/>
            <person name="Xiao S."/>
            <person name="Wang L."/>
            <person name="Liao Z."/>
            <person name="Chang Y."/>
            <person name="Mo W."/>
            <person name="Hu G."/>
            <person name="Li W."/>
            <person name="Zhao G."/>
            <person name="Zhu H."/>
            <person name="Hu X."/>
            <person name="Ji K."/>
            <person name="Xiang X."/>
            <person name="Song Q."/>
            <person name="Yuan D."/>
            <person name="Jin S."/>
            <person name="Zhang L."/>
        </authorList>
    </citation>
    <scope>NUCLEOTIDE SEQUENCE [LARGE SCALE GENOMIC DNA]</scope>
    <source>
        <strain evidence="1">SQ_2022a</strain>
    </source>
</reference>
<accession>A0ACC0ICL4</accession>
<comment type="caution">
    <text evidence="1">The sequence shown here is derived from an EMBL/GenBank/DDBJ whole genome shotgun (WGS) entry which is preliminary data.</text>
</comment>
<evidence type="ECO:0000313" key="1">
    <source>
        <dbReference type="EMBL" id="KAI8022091.1"/>
    </source>
</evidence>
<name>A0ACC0ICL4_9ERIC</name>
<dbReference type="Proteomes" id="UP001060215">
    <property type="component" value="Chromosome 6"/>
</dbReference>